<evidence type="ECO:0000313" key="2">
    <source>
        <dbReference type="EMBL" id="KAE8384195.1"/>
    </source>
</evidence>
<proteinExistence type="predicted"/>
<keyword evidence="1" id="KW-1133">Transmembrane helix</keyword>
<dbReference type="AlphaFoldDB" id="A0A5N7BQT0"/>
<keyword evidence="1" id="KW-0472">Membrane</keyword>
<name>A0A5N7BQT0_PETAA</name>
<dbReference type="Proteomes" id="UP000326877">
    <property type="component" value="Unassembled WGS sequence"/>
</dbReference>
<sequence length="70" mass="7773">MTSMTGFFPPVLEFLQLHFILSDIPLFAARVKMFYALLCVLHTTKAATVLVSYLTYDPAGYALLTSPTTL</sequence>
<protein>
    <submittedName>
        <fullName evidence="2">Uncharacterized protein</fullName>
    </submittedName>
</protein>
<organism evidence="2">
    <name type="scientific">Petromyces alliaceus</name>
    <name type="common">Aspergillus alliaceus</name>
    <dbReference type="NCBI Taxonomy" id="209559"/>
    <lineage>
        <taxon>Eukaryota</taxon>
        <taxon>Fungi</taxon>
        <taxon>Dikarya</taxon>
        <taxon>Ascomycota</taxon>
        <taxon>Pezizomycotina</taxon>
        <taxon>Eurotiomycetes</taxon>
        <taxon>Eurotiomycetidae</taxon>
        <taxon>Eurotiales</taxon>
        <taxon>Aspergillaceae</taxon>
        <taxon>Aspergillus</taxon>
        <taxon>Aspergillus subgen. Circumdati</taxon>
    </lineage>
</organism>
<keyword evidence="1" id="KW-0812">Transmembrane</keyword>
<dbReference type="EMBL" id="ML735392">
    <property type="protein sequence ID" value="KAE8384195.1"/>
    <property type="molecule type" value="Genomic_DNA"/>
</dbReference>
<accession>A0A5N7BQT0</accession>
<gene>
    <name evidence="2" type="ORF">BDV23DRAFT_189445</name>
</gene>
<reference evidence="2" key="1">
    <citation type="submission" date="2019-04" db="EMBL/GenBank/DDBJ databases">
        <title>Friends and foes A comparative genomics studyof 23 Aspergillus species from section Flavi.</title>
        <authorList>
            <consortium name="DOE Joint Genome Institute"/>
            <person name="Kjaerbolling I."/>
            <person name="Vesth T."/>
            <person name="Frisvad J.C."/>
            <person name="Nybo J.L."/>
            <person name="Theobald S."/>
            <person name="Kildgaard S."/>
            <person name="Isbrandt T."/>
            <person name="Kuo A."/>
            <person name="Sato A."/>
            <person name="Lyhne E.K."/>
            <person name="Kogle M.E."/>
            <person name="Wiebenga A."/>
            <person name="Kun R.S."/>
            <person name="Lubbers R.J."/>
            <person name="Makela M.R."/>
            <person name="Barry K."/>
            <person name="Chovatia M."/>
            <person name="Clum A."/>
            <person name="Daum C."/>
            <person name="Haridas S."/>
            <person name="He G."/>
            <person name="LaButti K."/>
            <person name="Lipzen A."/>
            <person name="Mondo S."/>
            <person name="Riley R."/>
            <person name="Salamov A."/>
            <person name="Simmons B.A."/>
            <person name="Magnuson J.K."/>
            <person name="Henrissat B."/>
            <person name="Mortensen U.H."/>
            <person name="Larsen T.O."/>
            <person name="Devries R.P."/>
            <person name="Grigoriev I.V."/>
            <person name="Machida M."/>
            <person name="Baker S.E."/>
            <person name="Andersen M.R."/>
        </authorList>
    </citation>
    <scope>NUCLEOTIDE SEQUENCE [LARGE SCALE GENOMIC DNA]</scope>
    <source>
        <strain evidence="2">IBT 14317</strain>
    </source>
</reference>
<dbReference type="OrthoDB" id="10487093at2759"/>
<feature type="transmembrane region" description="Helical" evidence="1">
    <location>
        <begin position="34"/>
        <end position="56"/>
    </location>
</feature>
<evidence type="ECO:0000256" key="1">
    <source>
        <dbReference type="SAM" id="Phobius"/>
    </source>
</evidence>